<dbReference type="Ensembl" id="ENSELUT00000098295.1">
    <property type="protein sequence ID" value="ENSELUP00000086885.1"/>
    <property type="gene ID" value="ENSELUG00000042712.1"/>
</dbReference>
<proteinExistence type="predicted"/>
<name>A0AAY5KF54_ESOLU</name>
<evidence type="ECO:0000313" key="1">
    <source>
        <dbReference type="Ensembl" id="ENSELUP00000086885.1"/>
    </source>
</evidence>
<protein>
    <recommendedName>
        <fullName evidence="3">C-type lectin domain-containing protein</fullName>
    </recommendedName>
</protein>
<organism evidence="1 2">
    <name type="scientific">Esox lucius</name>
    <name type="common">Northern pike</name>
    <dbReference type="NCBI Taxonomy" id="8010"/>
    <lineage>
        <taxon>Eukaryota</taxon>
        <taxon>Metazoa</taxon>
        <taxon>Chordata</taxon>
        <taxon>Craniata</taxon>
        <taxon>Vertebrata</taxon>
        <taxon>Euteleostomi</taxon>
        <taxon>Actinopterygii</taxon>
        <taxon>Neopterygii</taxon>
        <taxon>Teleostei</taxon>
        <taxon>Protacanthopterygii</taxon>
        <taxon>Esociformes</taxon>
        <taxon>Esocidae</taxon>
        <taxon>Esox</taxon>
    </lineage>
</organism>
<evidence type="ECO:0008006" key="3">
    <source>
        <dbReference type="Google" id="ProtNLM"/>
    </source>
</evidence>
<sequence>MDTLWGREGEKCREGDYKCYETTHFSVNTEYWGNGQMRGTWWRWNIDTWWRWNIDTWWRWNIDTWWRWNIDTWWRWNIDTWWRWNIDTCWREIMTPFKCVCFKSEVILS</sequence>
<dbReference type="Proteomes" id="UP000265140">
    <property type="component" value="Chromosome 9"/>
</dbReference>
<keyword evidence="2" id="KW-1185">Reference proteome</keyword>
<reference evidence="1" key="2">
    <citation type="submission" date="2025-08" db="UniProtKB">
        <authorList>
            <consortium name="Ensembl"/>
        </authorList>
    </citation>
    <scope>IDENTIFICATION</scope>
</reference>
<evidence type="ECO:0000313" key="2">
    <source>
        <dbReference type="Proteomes" id="UP000265140"/>
    </source>
</evidence>
<dbReference type="AlphaFoldDB" id="A0AAY5KF54"/>
<reference evidence="1 2" key="1">
    <citation type="submission" date="2020-02" db="EMBL/GenBank/DDBJ databases">
        <title>Esox lucius (northern pike) genome, fEsoLuc1, primary haplotype.</title>
        <authorList>
            <person name="Myers G."/>
            <person name="Karagic N."/>
            <person name="Meyer A."/>
            <person name="Pippel M."/>
            <person name="Reichard M."/>
            <person name="Winkler S."/>
            <person name="Tracey A."/>
            <person name="Sims Y."/>
            <person name="Howe K."/>
            <person name="Rhie A."/>
            <person name="Formenti G."/>
            <person name="Durbin R."/>
            <person name="Fedrigo O."/>
            <person name="Jarvis E.D."/>
        </authorList>
    </citation>
    <scope>NUCLEOTIDE SEQUENCE [LARGE SCALE GENOMIC DNA]</scope>
</reference>
<gene>
    <name evidence="1" type="primary">RAMP3</name>
</gene>
<accession>A0AAY5KF54</accession>
<reference evidence="1" key="3">
    <citation type="submission" date="2025-09" db="UniProtKB">
        <authorList>
            <consortium name="Ensembl"/>
        </authorList>
    </citation>
    <scope>IDENTIFICATION</scope>
</reference>